<gene>
    <name evidence="2" type="ORF">K9S39_06965</name>
</gene>
<name>A0ABY4M483_9ACTN</name>
<feature type="compositionally biased region" description="Low complexity" evidence="1">
    <location>
        <begin position="15"/>
        <end position="26"/>
    </location>
</feature>
<organism evidence="2 3">
    <name type="scientific">Streptomyces halobius</name>
    <dbReference type="NCBI Taxonomy" id="2879846"/>
    <lineage>
        <taxon>Bacteria</taxon>
        <taxon>Bacillati</taxon>
        <taxon>Actinomycetota</taxon>
        <taxon>Actinomycetes</taxon>
        <taxon>Kitasatosporales</taxon>
        <taxon>Streptomycetaceae</taxon>
        <taxon>Streptomyces</taxon>
    </lineage>
</organism>
<sequence>MSEYDLGYYGDPGDSSASEEQQAQQQGPKWFRDYMANASKQMKSMEEELKALRSKDRQNALVEQFKAKGYAPGAATLYQGEPEQLDDWLKVHGDALAKLPSAPSEGGAGNGEEQPPQGPPASTVPAEGQEQMRLMQEAGTSGAAAPQGTEVELVNRLKQAGPDEFAKIMAANGNRYDWNR</sequence>
<evidence type="ECO:0000256" key="1">
    <source>
        <dbReference type="SAM" id="MobiDB-lite"/>
    </source>
</evidence>
<reference evidence="2" key="1">
    <citation type="submission" date="2021-10" db="EMBL/GenBank/DDBJ databases">
        <title>Streptomyces nigrumlapis sp.nov.,an antimicrobial producing actinobacterium isolated from Black Gobi rocks.</title>
        <authorList>
            <person name="Wen Y."/>
            <person name="Zhang W."/>
            <person name="Liu X.G."/>
        </authorList>
    </citation>
    <scope>NUCLEOTIDE SEQUENCE</scope>
    <source>
        <strain evidence="2">ST13-2-2</strain>
    </source>
</reference>
<feature type="region of interest" description="Disordered" evidence="1">
    <location>
        <begin position="96"/>
        <end position="151"/>
    </location>
</feature>
<proteinExistence type="predicted"/>
<dbReference type="EMBL" id="CP086322">
    <property type="protein sequence ID" value="UQA91634.1"/>
    <property type="molecule type" value="Genomic_DNA"/>
</dbReference>
<protein>
    <submittedName>
        <fullName evidence="2">Uncharacterized protein</fullName>
    </submittedName>
</protein>
<evidence type="ECO:0000313" key="3">
    <source>
        <dbReference type="Proteomes" id="UP000830115"/>
    </source>
</evidence>
<dbReference type="RefSeq" id="WP_248862442.1">
    <property type="nucleotide sequence ID" value="NZ_CP086322.1"/>
</dbReference>
<accession>A0ABY4M483</accession>
<feature type="region of interest" description="Disordered" evidence="1">
    <location>
        <begin position="1"/>
        <end position="29"/>
    </location>
</feature>
<dbReference type="Proteomes" id="UP000830115">
    <property type="component" value="Chromosome"/>
</dbReference>
<evidence type="ECO:0000313" key="2">
    <source>
        <dbReference type="EMBL" id="UQA91634.1"/>
    </source>
</evidence>
<keyword evidence="3" id="KW-1185">Reference proteome</keyword>